<reference evidence="1" key="1">
    <citation type="submission" date="2020-09" db="EMBL/GenBank/DDBJ databases">
        <title>Genome-Enabled Discovery of Anthraquinone Biosynthesis in Senna tora.</title>
        <authorList>
            <person name="Kang S.-H."/>
            <person name="Pandey R.P."/>
            <person name="Lee C.-M."/>
            <person name="Sim J.-S."/>
            <person name="Jeong J.-T."/>
            <person name="Choi B.-S."/>
            <person name="Jung M."/>
            <person name="Ginzburg D."/>
            <person name="Zhao K."/>
            <person name="Won S.Y."/>
            <person name="Oh T.-J."/>
            <person name="Yu Y."/>
            <person name="Kim N.-H."/>
            <person name="Lee O.R."/>
            <person name="Lee T.-H."/>
            <person name="Bashyal P."/>
            <person name="Kim T.-S."/>
            <person name="Lee W.-H."/>
            <person name="Kawkins C."/>
            <person name="Kim C.-K."/>
            <person name="Kim J.S."/>
            <person name="Ahn B.O."/>
            <person name="Rhee S.Y."/>
            <person name="Sohng J.K."/>
        </authorList>
    </citation>
    <scope>NUCLEOTIDE SEQUENCE</scope>
    <source>
        <tissue evidence="1">Leaf</tissue>
    </source>
</reference>
<keyword evidence="2" id="KW-1185">Reference proteome</keyword>
<sequence>MTGHTFHAFTSPIRALNPIGFSNTRRSNLFDSVEPQHVSTCAS</sequence>
<evidence type="ECO:0000313" key="2">
    <source>
        <dbReference type="Proteomes" id="UP000634136"/>
    </source>
</evidence>
<dbReference type="Proteomes" id="UP000634136">
    <property type="component" value="Unassembled WGS sequence"/>
</dbReference>
<comment type="caution">
    <text evidence="1">The sequence shown here is derived from an EMBL/GenBank/DDBJ whole genome shotgun (WGS) entry which is preliminary data.</text>
</comment>
<protein>
    <submittedName>
        <fullName evidence="1">Uncharacterized protein</fullName>
    </submittedName>
</protein>
<dbReference type="AlphaFoldDB" id="A0A834SSE5"/>
<proteinExistence type="predicted"/>
<organism evidence="1 2">
    <name type="scientific">Senna tora</name>
    <dbReference type="NCBI Taxonomy" id="362788"/>
    <lineage>
        <taxon>Eukaryota</taxon>
        <taxon>Viridiplantae</taxon>
        <taxon>Streptophyta</taxon>
        <taxon>Embryophyta</taxon>
        <taxon>Tracheophyta</taxon>
        <taxon>Spermatophyta</taxon>
        <taxon>Magnoliopsida</taxon>
        <taxon>eudicotyledons</taxon>
        <taxon>Gunneridae</taxon>
        <taxon>Pentapetalae</taxon>
        <taxon>rosids</taxon>
        <taxon>fabids</taxon>
        <taxon>Fabales</taxon>
        <taxon>Fabaceae</taxon>
        <taxon>Caesalpinioideae</taxon>
        <taxon>Cassia clade</taxon>
        <taxon>Senna</taxon>
    </lineage>
</organism>
<name>A0A834SSE5_9FABA</name>
<dbReference type="EMBL" id="JAAIUW010000012">
    <property type="protein sequence ID" value="KAF7808080.1"/>
    <property type="molecule type" value="Genomic_DNA"/>
</dbReference>
<gene>
    <name evidence="1" type="ORF">G2W53_040241</name>
</gene>
<accession>A0A834SSE5</accession>
<evidence type="ECO:0000313" key="1">
    <source>
        <dbReference type="EMBL" id="KAF7808080.1"/>
    </source>
</evidence>